<evidence type="ECO:0000259" key="1">
    <source>
        <dbReference type="PROSITE" id="PS51186"/>
    </source>
</evidence>
<dbReference type="Proteomes" id="UP000295444">
    <property type="component" value="Unassembled WGS sequence"/>
</dbReference>
<name>A0A4R6SAE8_LABRH</name>
<reference evidence="2 3" key="1">
    <citation type="submission" date="2019-03" db="EMBL/GenBank/DDBJ databases">
        <title>Genomic Encyclopedia of Type Strains, Phase IV (KMG-IV): sequencing the most valuable type-strain genomes for metagenomic binning, comparative biology and taxonomic classification.</title>
        <authorList>
            <person name="Goeker M."/>
        </authorList>
    </citation>
    <scope>NUCLEOTIDE SEQUENCE [LARGE SCALE GENOMIC DNA]</scope>
    <source>
        <strain evidence="2 3">DSM 45361</strain>
    </source>
</reference>
<accession>A0A4R6SAE8</accession>
<dbReference type="AlphaFoldDB" id="A0A4R6SAE8"/>
<feature type="domain" description="N-acetyltransferase" evidence="1">
    <location>
        <begin position="95"/>
        <end position="252"/>
    </location>
</feature>
<dbReference type="RefSeq" id="WP_133852102.1">
    <property type="nucleotide sequence ID" value="NZ_SNXZ01000004.1"/>
</dbReference>
<dbReference type="GO" id="GO:0016747">
    <property type="term" value="F:acyltransferase activity, transferring groups other than amino-acyl groups"/>
    <property type="evidence" value="ECO:0007669"/>
    <property type="project" value="InterPro"/>
</dbReference>
<evidence type="ECO:0000313" key="2">
    <source>
        <dbReference type="EMBL" id="TDP96801.1"/>
    </source>
</evidence>
<dbReference type="EMBL" id="SNXZ01000004">
    <property type="protein sequence ID" value="TDP96801.1"/>
    <property type="molecule type" value="Genomic_DNA"/>
</dbReference>
<protein>
    <submittedName>
        <fullName evidence="2">Acetyltransferase (GNAT) family protein</fullName>
    </submittedName>
</protein>
<evidence type="ECO:0000313" key="3">
    <source>
        <dbReference type="Proteomes" id="UP000295444"/>
    </source>
</evidence>
<dbReference type="InterPro" id="IPR000182">
    <property type="entry name" value="GNAT_dom"/>
</dbReference>
<dbReference type="Gene3D" id="3.40.630.30">
    <property type="match status" value="1"/>
</dbReference>
<gene>
    <name evidence="2" type="ORF">EV186_104789</name>
</gene>
<organism evidence="2 3">
    <name type="scientific">Labedaea rhizosphaerae</name>
    <dbReference type="NCBI Taxonomy" id="598644"/>
    <lineage>
        <taxon>Bacteria</taxon>
        <taxon>Bacillati</taxon>
        <taxon>Actinomycetota</taxon>
        <taxon>Actinomycetes</taxon>
        <taxon>Pseudonocardiales</taxon>
        <taxon>Pseudonocardiaceae</taxon>
        <taxon>Labedaea</taxon>
    </lineage>
</organism>
<comment type="caution">
    <text evidence="2">The sequence shown here is derived from an EMBL/GenBank/DDBJ whole genome shotgun (WGS) entry which is preliminary data.</text>
</comment>
<proteinExistence type="predicted"/>
<dbReference type="SUPFAM" id="SSF55729">
    <property type="entry name" value="Acyl-CoA N-acyltransferases (Nat)"/>
    <property type="match status" value="1"/>
</dbReference>
<dbReference type="PROSITE" id="PS51186">
    <property type="entry name" value="GNAT"/>
    <property type="match status" value="1"/>
</dbReference>
<dbReference type="OrthoDB" id="3507946at2"/>
<sequence length="310" mass="34265">MKIKEYLGFRVAKCDVDEALTGAWRDRAGEIDIVRVSAPPVTAWPRLRRAGFVCKPKLIRWYAEVDGYRERLSRKDRWNLRNAERLAEQAGLRGEVVSPIDAAFMDEFLELYKERIAEMRRGLDVAGGIRDSVIADDSYRAVVARHPDGSLAGAVIGRPFAGDGAFRVNVSAVTPHWRKASLTRTLYARAAELAREHGLPRVSAGTDPNVFGLIAEPGLYSFKSRLGFRPTAPEELLPDEAEHEADLVLRLDQLSDPALIVGYAESGDGLVLHVFSHDPDLDLRHYTAGLAHAPVLHHLPQEASSSCRAG</sequence>
<keyword evidence="2" id="KW-0808">Transferase</keyword>
<keyword evidence="3" id="KW-1185">Reference proteome</keyword>
<dbReference type="InterPro" id="IPR016181">
    <property type="entry name" value="Acyl_CoA_acyltransferase"/>
</dbReference>